<dbReference type="PIRSF" id="PIRSF001365">
    <property type="entry name" value="DHDPS"/>
    <property type="match status" value="1"/>
</dbReference>
<organism evidence="4 5">
    <name type="scientific">Sporomusa termitida</name>
    <dbReference type="NCBI Taxonomy" id="2377"/>
    <lineage>
        <taxon>Bacteria</taxon>
        <taxon>Bacillati</taxon>
        <taxon>Bacillota</taxon>
        <taxon>Negativicutes</taxon>
        <taxon>Selenomonadales</taxon>
        <taxon>Sporomusaceae</taxon>
        <taxon>Sporomusa</taxon>
    </lineage>
</organism>
<evidence type="ECO:0000256" key="2">
    <source>
        <dbReference type="PIRNR" id="PIRNR001365"/>
    </source>
</evidence>
<dbReference type="Gene3D" id="3.20.20.70">
    <property type="entry name" value="Aldolase class I"/>
    <property type="match status" value="1"/>
</dbReference>
<feature type="active site" description="Proton donor/acceptor" evidence="3">
    <location>
        <position position="133"/>
    </location>
</feature>
<dbReference type="PANTHER" id="PTHR12128">
    <property type="entry name" value="DIHYDRODIPICOLINATE SYNTHASE"/>
    <property type="match status" value="1"/>
</dbReference>
<dbReference type="SMART" id="SM01130">
    <property type="entry name" value="DHDPS"/>
    <property type="match status" value="1"/>
</dbReference>
<gene>
    <name evidence="4" type="primary">yagE</name>
    <name evidence="4" type="ORF">SPTER_02970</name>
</gene>
<dbReference type="GO" id="GO:0005829">
    <property type="term" value="C:cytosol"/>
    <property type="evidence" value="ECO:0007669"/>
    <property type="project" value="TreeGrafter"/>
</dbReference>
<dbReference type="OrthoDB" id="9782828at2"/>
<dbReference type="PRINTS" id="PR00146">
    <property type="entry name" value="DHPICSNTHASE"/>
</dbReference>
<comment type="similarity">
    <text evidence="2">Belongs to the DapA family.</text>
</comment>
<dbReference type="Pfam" id="PF00701">
    <property type="entry name" value="DHDPS"/>
    <property type="match status" value="1"/>
</dbReference>
<dbReference type="EC" id="4.1.2.51" evidence="4"/>
<dbReference type="Proteomes" id="UP000320776">
    <property type="component" value="Chromosome"/>
</dbReference>
<dbReference type="SUPFAM" id="SSF51569">
    <property type="entry name" value="Aldolase"/>
    <property type="match status" value="1"/>
</dbReference>
<accession>A0A517DNZ8</accession>
<reference evidence="4 5" key="1">
    <citation type="submission" date="2019-02" db="EMBL/GenBank/DDBJ databases">
        <title>Closed genome of Sporomusa termitida DSM 4440.</title>
        <authorList>
            <person name="Poehlein A."/>
            <person name="Daniel R."/>
        </authorList>
    </citation>
    <scope>NUCLEOTIDE SEQUENCE [LARGE SCALE GENOMIC DNA]</scope>
    <source>
        <strain evidence="4 5">DSM 4440</strain>
    </source>
</reference>
<dbReference type="EMBL" id="CP036259">
    <property type="protein sequence ID" value="QDR79038.1"/>
    <property type="molecule type" value="Genomic_DNA"/>
</dbReference>
<feature type="active site" description="Schiff-base intermediate with substrate" evidence="3">
    <location>
        <position position="162"/>
    </location>
</feature>
<dbReference type="InterPro" id="IPR002220">
    <property type="entry name" value="DapA-like"/>
</dbReference>
<evidence type="ECO:0000256" key="3">
    <source>
        <dbReference type="PIRSR" id="PIRSR001365-1"/>
    </source>
</evidence>
<dbReference type="GO" id="GO:0061677">
    <property type="term" value="F:2-dehydro-3-deoxy-D-gluconate aldolase activity"/>
    <property type="evidence" value="ECO:0007669"/>
    <property type="project" value="UniProtKB-EC"/>
</dbReference>
<keyword evidence="1 2" id="KW-0456">Lyase</keyword>
<dbReference type="KEGG" id="sted:SPTER_02970"/>
<sequence>MFKGILSPVVTILDENGNLDLPGNEMVINRLISQGINGLLFMGSIGEFFALSTAEKQEFISFAVKTVAKRVPVLIGTGGTVQAEVIALTRFAEQAGADGVVVISPYYFKLDPETIYRYYASLAQTTTLPIMLYNYPDRTAVDLGPELVLRLAREFKHIVAIKDTVDNISHTRRLIQAVKAERPDFCVLSGFDEYLIPNLMAGGDGILGGLTNVIPHVFFSLMTAYEAKDLTGVAAAQAKISVLMNLYDVSQPFVAAIKGAVVQMGLPVIPKVKEPAADVTSQQMQRIQQLLIQAEVL</sequence>
<name>A0A517DNZ8_9FIRM</name>
<dbReference type="PANTHER" id="PTHR12128:SF28">
    <property type="entry name" value="2-DEHYDRO-3-DEOXY-D-GLUCONATE ALDOLASE YAGE-RELATED"/>
    <property type="match status" value="1"/>
</dbReference>
<dbReference type="RefSeq" id="WP_144348736.1">
    <property type="nucleotide sequence ID" value="NZ_CP036259.1"/>
</dbReference>
<dbReference type="AlphaFoldDB" id="A0A517DNZ8"/>
<protein>
    <submittedName>
        <fullName evidence="4">2-dehydro-3-deoxy-D-gluconate aldolase YagE</fullName>
        <ecNumber evidence="4">4.1.2.51</ecNumber>
    </submittedName>
</protein>
<keyword evidence="5" id="KW-1185">Reference proteome</keyword>
<evidence type="ECO:0000313" key="4">
    <source>
        <dbReference type="EMBL" id="QDR79038.1"/>
    </source>
</evidence>
<evidence type="ECO:0000256" key="1">
    <source>
        <dbReference type="ARBA" id="ARBA00023239"/>
    </source>
</evidence>
<proteinExistence type="inferred from homology"/>
<dbReference type="CDD" id="cd00408">
    <property type="entry name" value="DHDPS-like"/>
    <property type="match status" value="1"/>
</dbReference>
<evidence type="ECO:0000313" key="5">
    <source>
        <dbReference type="Proteomes" id="UP000320776"/>
    </source>
</evidence>
<dbReference type="InterPro" id="IPR013785">
    <property type="entry name" value="Aldolase_TIM"/>
</dbReference>